<feature type="region of interest" description="Disordered" evidence="3">
    <location>
        <begin position="1695"/>
        <end position="1861"/>
    </location>
</feature>
<feature type="compositionally biased region" description="Low complexity" evidence="3">
    <location>
        <begin position="1826"/>
        <end position="1838"/>
    </location>
</feature>
<dbReference type="Proteomes" id="UP000320762">
    <property type="component" value="Unassembled WGS sequence"/>
</dbReference>
<dbReference type="PANTHER" id="PTHR43503:SF2">
    <property type="entry name" value="NEGATIVE REGULATOR OF SPORULATION MDS3-RELATED"/>
    <property type="match status" value="1"/>
</dbReference>
<dbReference type="Gene3D" id="2.120.10.80">
    <property type="entry name" value="Kelch-type beta propeller"/>
    <property type="match status" value="1"/>
</dbReference>
<feature type="compositionally biased region" description="Polar residues" evidence="3">
    <location>
        <begin position="1278"/>
        <end position="1299"/>
    </location>
</feature>
<feature type="compositionally biased region" description="Polar residues" evidence="3">
    <location>
        <begin position="1020"/>
        <end position="1029"/>
    </location>
</feature>
<feature type="compositionally biased region" description="Polar residues" evidence="3">
    <location>
        <begin position="1619"/>
        <end position="1631"/>
    </location>
</feature>
<feature type="compositionally biased region" description="Low complexity" evidence="3">
    <location>
        <begin position="1596"/>
        <end position="1611"/>
    </location>
</feature>
<feature type="compositionally biased region" description="Basic and acidic residues" evidence="3">
    <location>
        <begin position="1202"/>
        <end position="1212"/>
    </location>
</feature>
<dbReference type="InterPro" id="IPR011333">
    <property type="entry name" value="SKP1/BTB/POZ_sf"/>
</dbReference>
<evidence type="ECO:0000256" key="2">
    <source>
        <dbReference type="ARBA" id="ARBA00022737"/>
    </source>
</evidence>
<keyword evidence="1" id="KW-0880">Kelch repeat</keyword>
<sequence>MALHSIYDLTTFARRTRGATPPKLVGASTTVVGSRVFLFGGRLVQERRMVADLWAFDTQTFTWDAITPSSPPARAPRARYFHSADAFAGRWLLVFGGMSAADSAERTANPDDLCVLADLHAFDTHTGEWTELGNGVGLGGTGQPSAAQDDLSLIPRARYAHLSSVTGRGLYIIGGQDYFNTWLDDICIFDLRTGCWVRRQAYGRHCGTYRSVAVSSPARVRYPLDELPDALLGADHSDANPFGPPACADTPEATNARALVHLPFEDMDDPDSPSPAPEDDKPEGAEQHDSGRRPRGVGGSEVWVYSNYNFTDVKRELEVLSPQPDGSFTVRDLSVAMQEGRKLDMPLPPGLRFPGGFLLGGHLLLCGTYLAHSYQSFSIWALHLGGGASRIDCGSVLQSGSWFRSVLVPAHGTTPDRLLIFGDRAGNLVDDYNRRLLSWEHVAVVDLEAFGVYSPPRSRIPPTPALPLPMGALTSPLTPTSASSVVLSSQLLGLRALEAGVAADFWLVCEDGRRVSCSRKILESRWPWFRRQLSVFAARARRTTAGMPSNRMHVPLSAGVLDEDEELGVGAGQTPRGSVVDSLDDGEKDPRLTPRSFNVPAPYPVVVALLQYLYSLALITPLQHAPAVLSQLLILSRVCAEDDEVEDEHEQGGMFHLRALVRHAMHCALGNANSVGVYEVATLCGERGLQIRALRTVRRDDGAGGTSSIGGGSTDAGNGGNSSAGGGSSTGASSFSASRARGTSDATWRSGGYQREGDTSGTSALEGLPEDGDSPMPFGSPTLPRSRLTMSPTSLAARLPLPTSPGEEGGPASLRLPLGSPGIAFAARVPLPTPSPGEPETASSSFFLYPSSLSGSRVPFNLNMPSSSRRASSPHPAPESPLPSVTPAKAKRLTYRGGFGVGEAGGAGQRFATGFGFDGDLSKDGRSLVNMLVGTDSGTGLAANLTAREKEPLDFVEEMGDEETDQPSTSATSATGHASALPAMRGPGPTDVCTAQITGERDLKGHASATPRTPEDQQAVRENTSSEAPQTAGVALEAARDPAPSIAPSSSSAQSPSKAAKAAPSTRRPSTSTTRGGQEYAYSTGIIPPGVGFKSFFTGTIPPPSPKQKPAEEKEKGKPRHRSSSITSLKAPASPTIQLPPSPALPASSKTAKGPKMNSLLRGRTGLSALLSGKGPSPTYPGELPSPGSDYISSPMSALTSPDKEFARKLEAPMDASTSRAASSEASQWSSPVLVSAVPSPMASMASSPSAPHIPPRSALRALPKEDVLHVQALSRKGTPTPSPHDQTSLDTGLLSPSSAHPPFLRNPPTNVFGAHHRQLSIVSLATDQEIFEVAELLGYSGEASSSDDESTPEAPRPAVVSPAPHILGPSSQLGDHVSNGADQDADTASLATIEADYDTFADDETVDFDLYHRGSTVSTASYDSDAGRAHDSYIVLVGPEEEFGVHRQMSGNGRNRGASFTTTQSVPRSPLSSLASGGMSGWDNESDSDSEFMEPPRHPAPSLYTDPSIYSQRSHDEDTADTSSIGCHPSALDSTSPITDLPSPHPSLAYSTSRWEQEPEYRHRAGSLDSSRRGAQMALEGKLARRSHDQPSMASSRPSSSSNTRSSTSSRRQDGPNRLSNETYSDTPSLVSCGSSMASSHRSSRQYNNFPGTPTAADGTQGLGIIDESDGVSIAENMTEDHHIPHGMAVDIEEEPRQKPTIAVQTEGGTGHGTSMPRSNTRMSNSSHSTSSSSSKSARPASNNGLMSKFSFGRKKSPLSPLRSSSTVGTGSDMSTHLPLSDKDVKADARRRQKEEAKIRRDRLAEDLRKRQDIAKASKAKPDVRSIGSGQSSSSSSTRRRSKAGGDMSAMYGGMAGFTM</sequence>
<dbReference type="PANTHER" id="PTHR43503">
    <property type="entry name" value="MCG48959-RELATED"/>
    <property type="match status" value="1"/>
</dbReference>
<keyword evidence="2" id="KW-0677">Repeat</keyword>
<dbReference type="GO" id="GO:0005739">
    <property type="term" value="C:mitochondrion"/>
    <property type="evidence" value="ECO:0007669"/>
    <property type="project" value="TreeGrafter"/>
</dbReference>
<feature type="compositionally biased region" description="Polar residues" evidence="3">
    <location>
        <begin position="1191"/>
        <end position="1200"/>
    </location>
</feature>
<feature type="region of interest" description="Disordered" evidence="3">
    <location>
        <begin position="959"/>
        <end position="1232"/>
    </location>
</feature>
<proteinExistence type="predicted"/>
<dbReference type="OrthoDB" id="10001928at2759"/>
<feature type="region of interest" description="Disordered" evidence="3">
    <location>
        <begin position="568"/>
        <end position="594"/>
    </location>
</feature>
<evidence type="ECO:0008006" key="6">
    <source>
        <dbReference type="Google" id="ProtNLM"/>
    </source>
</evidence>
<dbReference type="EMBL" id="VDMD01000008">
    <property type="protein sequence ID" value="TRM64047.1"/>
    <property type="molecule type" value="Genomic_DNA"/>
</dbReference>
<feature type="compositionally biased region" description="Low complexity" evidence="3">
    <location>
        <begin position="1216"/>
        <end position="1232"/>
    </location>
</feature>
<evidence type="ECO:0000256" key="1">
    <source>
        <dbReference type="ARBA" id="ARBA00022441"/>
    </source>
</evidence>
<comment type="caution">
    <text evidence="4">The sequence shown here is derived from an EMBL/GenBank/DDBJ whole genome shotgun (WGS) entry which is preliminary data.</text>
</comment>
<organism evidence="4 5">
    <name type="scientific">Schizophyllum amplum</name>
    <dbReference type="NCBI Taxonomy" id="97359"/>
    <lineage>
        <taxon>Eukaryota</taxon>
        <taxon>Fungi</taxon>
        <taxon>Dikarya</taxon>
        <taxon>Basidiomycota</taxon>
        <taxon>Agaricomycotina</taxon>
        <taxon>Agaricomycetes</taxon>
        <taxon>Agaricomycetidae</taxon>
        <taxon>Agaricales</taxon>
        <taxon>Schizophyllaceae</taxon>
        <taxon>Schizophyllum</taxon>
    </lineage>
</organism>
<feature type="region of interest" description="Disordered" evidence="3">
    <location>
        <begin position="1342"/>
        <end position="1385"/>
    </location>
</feature>
<evidence type="ECO:0000313" key="5">
    <source>
        <dbReference type="Proteomes" id="UP000320762"/>
    </source>
</evidence>
<feature type="region of interest" description="Disordered" evidence="3">
    <location>
        <begin position="1269"/>
        <end position="1310"/>
    </location>
</feature>
<feature type="region of interest" description="Disordered" evidence="3">
    <location>
        <begin position="860"/>
        <end position="888"/>
    </location>
</feature>
<feature type="compositionally biased region" description="Low complexity" evidence="3">
    <location>
        <begin position="730"/>
        <end position="744"/>
    </location>
</feature>
<feature type="compositionally biased region" description="Low complexity" evidence="3">
    <location>
        <begin position="968"/>
        <end position="980"/>
    </location>
</feature>
<feature type="compositionally biased region" description="Gly residues" evidence="3">
    <location>
        <begin position="703"/>
        <end position="729"/>
    </location>
</feature>
<feature type="compositionally biased region" description="Low complexity" evidence="3">
    <location>
        <begin position="1720"/>
        <end position="1745"/>
    </location>
</feature>
<name>A0A550CGX0_9AGAR</name>
<dbReference type="InterPro" id="IPR015915">
    <property type="entry name" value="Kelch-typ_b-propeller"/>
</dbReference>
<feature type="region of interest" description="Disordered" evidence="3">
    <location>
        <begin position="700"/>
        <end position="817"/>
    </location>
</feature>
<evidence type="ECO:0000313" key="4">
    <source>
        <dbReference type="EMBL" id="TRM64047.1"/>
    </source>
</evidence>
<feature type="compositionally biased region" description="Basic and acidic residues" evidence="3">
    <location>
        <begin position="278"/>
        <end position="292"/>
    </location>
</feature>
<feature type="compositionally biased region" description="Low complexity" evidence="3">
    <location>
        <begin position="1633"/>
        <end position="1642"/>
    </location>
</feature>
<feature type="compositionally biased region" description="Basic and acidic residues" evidence="3">
    <location>
        <begin position="1781"/>
        <end position="1825"/>
    </location>
</feature>
<accession>A0A550CGX0</accession>
<dbReference type="SUPFAM" id="SSF117281">
    <property type="entry name" value="Kelch motif"/>
    <property type="match status" value="1"/>
</dbReference>
<feature type="compositionally biased region" description="Low complexity" evidence="3">
    <location>
        <begin position="1041"/>
        <end position="1075"/>
    </location>
</feature>
<evidence type="ECO:0000256" key="3">
    <source>
        <dbReference type="SAM" id="MobiDB-lite"/>
    </source>
</evidence>
<feature type="compositionally biased region" description="Polar residues" evidence="3">
    <location>
        <begin position="1450"/>
        <end position="1476"/>
    </location>
</feature>
<feature type="compositionally biased region" description="Low complexity" evidence="3">
    <location>
        <begin position="865"/>
        <end position="874"/>
    </location>
</feature>
<protein>
    <recommendedName>
        <fullName evidence="6">BTB domain-containing protein</fullName>
    </recommendedName>
</protein>
<gene>
    <name evidence="4" type="ORF">BD626DRAFT_493594</name>
</gene>
<reference evidence="4 5" key="1">
    <citation type="journal article" date="2019" name="New Phytol.">
        <title>Comparative genomics reveals unique wood-decay strategies and fruiting body development in the Schizophyllaceae.</title>
        <authorList>
            <person name="Almasi E."/>
            <person name="Sahu N."/>
            <person name="Krizsan K."/>
            <person name="Balint B."/>
            <person name="Kovacs G.M."/>
            <person name="Kiss B."/>
            <person name="Cseklye J."/>
            <person name="Drula E."/>
            <person name="Henrissat B."/>
            <person name="Nagy I."/>
            <person name="Chovatia M."/>
            <person name="Adam C."/>
            <person name="LaButti K."/>
            <person name="Lipzen A."/>
            <person name="Riley R."/>
            <person name="Grigoriev I.V."/>
            <person name="Nagy L.G."/>
        </authorList>
    </citation>
    <scope>NUCLEOTIDE SEQUENCE [LARGE SCALE GENOMIC DNA]</scope>
    <source>
        <strain evidence="4 5">NL-1724</strain>
    </source>
</reference>
<dbReference type="Pfam" id="PF24681">
    <property type="entry name" value="Kelch_KLHDC2_KLHL20_DRC7"/>
    <property type="match status" value="1"/>
</dbReference>
<dbReference type="GO" id="GO:0045454">
    <property type="term" value="P:cell redox homeostasis"/>
    <property type="evidence" value="ECO:0007669"/>
    <property type="project" value="TreeGrafter"/>
</dbReference>
<keyword evidence="5" id="KW-1185">Reference proteome</keyword>
<feature type="region of interest" description="Disordered" evidence="3">
    <location>
        <begin position="1449"/>
        <end position="1666"/>
    </location>
</feature>
<dbReference type="STRING" id="97359.A0A550CGX0"/>
<dbReference type="GO" id="GO:0005829">
    <property type="term" value="C:cytosol"/>
    <property type="evidence" value="ECO:0007669"/>
    <property type="project" value="TreeGrafter"/>
</dbReference>
<feature type="region of interest" description="Disordered" evidence="3">
    <location>
        <begin position="264"/>
        <end position="298"/>
    </location>
</feature>
<dbReference type="Gene3D" id="3.30.710.10">
    <property type="entry name" value="Potassium Channel Kv1.1, Chain A"/>
    <property type="match status" value="1"/>
</dbReference>